<dbReference type="AlphaFoldDB" id="A0A7J7DA11"/>
<feature type="domain" description="Tify" evidence="4">
    <location>
        <begin position="65"/>
        <end position="100"/>
    </location>
</feature>
<protein>
    <recommendedName>
        <fullName evidence="2">Protein TIFY</fullName>
    </recommendedName>
    <alternativeName>
        <fullName evidence="2">Jasmonate ZIM domain-containing protein</fullName>
    </alternativeName>
</protein>
<dbReference type="SMART" id="SM00979">
    <property type="entry name" value="TIFY"/>
    <property type="match status" value="1"/>
</dbReference>
<name>A0A7J7DA11_TRIWF</name>
<keyword evidence="2" id="KW-1184">Jasmonic acid signaling pathway</keyword>
<organism evidence="5 6">
    <name type="scientific">Tripterygium wilfordii</name>
    <name type="common">Thunder God vine</name>
    <dbReference type="NCBI Taxonomy" id="458696"/>
    <lineage>
        <taxon>Eukaryota</taxon>
        <taxon>Viridiplantae</taxon>
        <taxon>Streptophyta</taxon>
        <taxon>Embryophyta</taxon>
        <taxon>Tracheophyta</taxon>
        <taxon>Spermatophyta</taxon>
        <taxon>Magnoliopsida</taxon>
        <taxon>eudicotyledons</taxon>
        <taxon>Gunneridae</taxon>
        <taxon>Pentapetalae</taxon>
        <taxon>rosids</taxon>
        <taxon>fabids</taxon>
        <taxon>Celastrales</taxon>
        <taxon>Celastraceae</taxon>
        <taxon>Tripterygium</taxon>
    </lineage>
</organism>
<dbReference type="InParanoid" id="A0A7J7DA11"/>
<evidence type="ECO:0000256" key="2">
    <source>
        <dbReference type="RuleBase" id="RU369065"/>
    </source>
</evidence>
<dbReference type="PANTHER" id="PTHR33077:SF61">
    <property type="entry name" value="PROTEIN TIFY 3A-RELATED"/>
    <property type="match status" value="1"/>
</dbReference>
<dbReference type="Pfam" id="PF06200">
    <property type="entry name" value="tify"/>
    <property type="match status" value="1"/>
</dbReference>
<feature type="compositionally biased region" description="Basic and acidic residues" evidence="3">
    <location>
        <begin position="46"/>
        <end position="57"/>
    </location>
</feature>
<keyword evidence="6" id="KW-1185">Reference proteome</keyword>
<dbReference type="GO" id="GO:2000022">
    <property type="term" value="P:regulation of jasmonic acid mediated signaling pathway"/>
    <property type="evidence" value="ECO:0007669"/>
    <property type="project" value="UniProtKB-UniRule"/>
</dbReference>
<keyword evidence="2" id="KW-0539">Nucleus</keyword>
<evidence type="ECO:0000256" key="3">
    <source>
        <dbReference type="SAM" id="MobiDB-lite"/>
    </source>
</evidence>
<dbReference type="EMBL" id="JAAARO010000009">
    <property type="protein sequence ID" value="KAF5743141.1"/>
    <property type="molecule type" value="Genomic_DNA"/>
</dbReference>
<dbReference type="InterPro" id="IPR018467">
    <property type="entry name" value="CCT_CS"/>
</dbReference>
<feature type="region of interest" description="Disordered" evidence="3">
    <location>
        <begin position="168"/>
        <end position="210"/>
    </location>
</feature>
<evidence type="ECO:0000313" key="6">
    <source>
        <dbReference type="Proteomes" id="UP000593562"/>
    </source>
</evidence>
<sequence>MAGPEVKPIVEVEQVKKEQEVIDSVPAAAAGGGSDLDLTEFGSGKGNDKLVQKDDTRPPTMKVSGTNAPAQLTIFYGERVFVFDSIPFEKVGEIVRIAAAASPGDVKNIGTGGPATKPILSRSPSLLSTATPLASPQIHMPSCKLQAELPIARRHSLQRFFEKRRDRLVSKNPYPIPDGTKKAESSKPDVCAQASPNAGCFEKSNEPQAA</sequence>
<comment type="domain">
    <text evidence="2">The jas domain is required for interaction with COI1.</text>
</comment>
<evidence type="ECO:0000256" key="1">
    <source>
        <dbReference type="ARBA" id="ARBA00008614"/>
    </source>
</evidence>
<dbReference type="FunCoup" id="A0A7J7DA11">
    <property type="interactions" value="903"/>
</dbReference>
<gene>
    <name evidence="5" type="ORF">HS088_TW09G01206</name>
</gene>
<dbReference type="OrthoDB" id="649989at2759"/>
<dbReference type="GO" id="GO:0005634">
    <property type="term" value="C:nucleus"/>
    <property type="evidence" value="ECO:0007669"/>
    <property type="project" value="UniProtKB-SubCell"/>
</dbReference>
<comment type="subcellular location">
    <subcellularLocation>
        <location evidence="2">Nucleus</location>
    </subcellularLocation>
</comment>
<evidence type="ECO:0000313" key="5">
    <source>
        <dbReference type="EMBL" id="KAF5743141.1"/>
    </source>
</evidence>
<dbReference type="PROSITE" id="PS51320">
    <property type="entry name" value="TIFY"/>
    <property type="match status" value="1"/>
</dbReference>
<reference evidence="5 6" key="1">
    <citation type="journal article" date="2020" name="Nat. Commun.">
        <title>Genome of Tripterygium wilfordii and identification of cytochrome P450 involved in triptolide biosynthesis.</title>
        <authorList>
            <person name="Tu L."/>
            <person name="Su P."/>
            <person name="Zhang Z."/>
            <person name="Gao L."/>
            <person name="Wang J."/>
            <person name="Hu T."/>
            <person name="Zhou J."/>
            <person name="Zhang Y."/>
            <person name="Zhao Y."/>
            <person name="Liu Y."/>
            <person name="Song Y."/>
            <person name="Tong Y."/>
            <person name="Lu Y."/>
            <person name="Yang J."/>
            <person name="Xu C."/>
            <person name="Jia M."/>
            <person name="Peters R.J."/>
            <person name="Huang L."/>
            <person name="Gao W."/>
        </authorList>
    </citation>
    <scope>NUCLEOTIDE SEQUENCE [LARGE SCALE GENOMIC DNA]</scope>
    <source>
        <strain evidence="6">cv. XIE 37</strain>
        <tissue evidence="5">Leaf</tissue>
    </source>
</reference>
<dbReference type="PANTHER" id="PTHR33077">
    <property type="entry name" value="PROTEIN TIFY 4A-RELATED-RELATED"/>
    <property type="match status" value="1"/>
</dbReference>
<dbReference type="InterPro" id="IPR010399">
    <property type="entry name" value="Tify_dom"/>
</dbReference>
<accession>A0A7J7DA11</accession>
<dbReference type="GO" id="GO:0009611">
    <property type="term" value="P:response to wounding"/>
    <property type="evidence" value="ECO:0007669"/>
    <property type="project" value="UniProtKB-UniRule"/>
</dbReference>
<dbReference type="InterPro" id="IPR040390">
    <property type="entry name" value="TIFY/JAZ"/>
</dbReference>
<comment type="function">
    <text evidence="2">Repressor of jasmonate responses.</text>
</comment>
<dbReference type="Proteomes" id="UP000593562">
    <property type="component" value="Unassembled WGS sequence"/>
</dbReference>
<dbReference type="Pfam" id="PF09425">
    <property type="entry name" value="Jas_motif"/>
    <property type="match status" value="1"/>
</dbReference>
<comment type="similarity">
    <text evidence="1 2">Belongs to the TIFY/JAZ family.</text>
</comment>
<dbReference type="GO" id="GO:0031347">
    <property type="term" value="P:regulation of defense response"/>
    <property type="evidence" value="ECO:0007669"/>
    <property type="project" value="UniProtKB-UniRule"/>
</dbReference>
<feature type="region of interest" description="Disordered" evidence="3">
    <location>
        <begin position="26"/>
        <end position="59"/>
    </location>
</feature>
<comment type="caution">
    <text evidence="5">The sequence shown here is derived from an EMBL/GenBank/DDBJ whole genome shotgun (WGS) entry which is preliminary data.</text>
</comment>
<evidence type="ECO:0000259" key="4">
    <source>
        <dbReference type="PROSITE" id="PS51320"/>
    </source>
</evidence>
<proteinExistence type="inferred from homology"/>